<sequence>MAKNSGYEGFTAEERAAMKEHAEEQKRAARRTGSRAEKAAQAEREVVEKIATFEDADREMAERIHAIVKSTSPELAPRLWYGMPAYALDGKVLCFFQPAAKFKTRYATLGFNDVAKLDEGTMWPTAFALTKVTPEVEEQITALVRRAVAA</sequence>
<dbReference type="Proteomes" id="UP000319213">
    <property type="component" value="Unassembled WGS sequence"/>
</dbReference>
<dbReference type="SUPFAM" id="SSF159888">
    <property type="entry name" value="YdhG-like"/>
    <property type="match status" value="1"/>
</dbReference>
<gene>
    <name evidence="3" type="ORF">FHX40_3246</name>
</gene>
<feature type="domain" description="YdhG-like" evidence="2">
    <location>
        <begin position="58"/>
        <end position="148"/>
    </location>
</feature>
<protein>
    <submittedName>
        <fullName evidence="3">Uncharacterized protein YdhG (YjbR/CyaY superfamily)</fullName>
    </submittedName>
</protein>
<feature type="compositionally biased region" description="Basic and acidic residues" evidence="1">
    <location>
        <begin position="12"/>
        <end position="27"/>
    </location>
</feature>
<dbReference type="Pfam" id="PF08818">
    <property type="entry name" value="DUF1801"/>
    <property type="match status" value="1"/>
</dbReference>
<dbReference type="AlphaFoldDB" id="A0A543J111"/>
<evidence type="ECO:0000313" key="4">
    <source>
        <dbReference type="Proteomes" id="UP000319213"/>
    </source>
</evidence>
<evidence type="ECO:0000259" key="2">
    <source>
        <dbReference type="Pfam" id="PF08818"/>
    </source>
</evidence>
<comment type="caution">
    <text evidence="3">The sequence shown here is derived from an EMBL/GenBank/DDBJ whole genome shotgun (WGS) entry which is preliminary data.</text>
</comment>
<keyword evidence="4" id="KW-1185">Reference proteome</keyword>
<dbReference type="Gene3D" id="3.90.1150.200">
    <property type="match status" value="1"/>
</dbReference>
<name>A0A543J111_9ACTN</name>
<feature type="region of interest" description="Disordered" evidence="1">
    <location>
        <begin position="1"/>
        <end position="42"/>
    </location>
</feature>
<dbReference type="EMBL" id="VFPQ01000001">
    <property type="protein sequence ID" value="TQM76503.1"/>
    <property type="molecule type" value="Genomic_DNA"/>
</dbReference>
<evidence type="ECO:0000256" key="1">
    <source>
        <dbReference type="SAM" id="MobiDB-lite"/>
    </source>
</evidence>
<dbReference type="InterPro" id="IPR014922">
    <property type="entry name" value="YdhG-like"/>
</dbReference>
<dbReference type="RefSeq" id="WP_211350290.1">
    <property type="nucleotide sequence ID" value="NZ_BMPV01000005.1"/>
</dbReference>
<organism evidence="3 4">
    <name type="scientific">Thermopolyspora flexuosa</name>
    <dbReference type="NCBI Taxonomy" id="103836"/>
    <lineage>
        <taxon>Bacteria</taxon>
        <taxon>Bacillati</taxon>
        <taxon>Actinomycetota</taxon>
        <taxon>Actinomycetes</taxon>
        <taxon>Streptosporangiales</taxon>
        <taxon>Streptosporangiaceae</taxon>
        <taxon>Thermopolyspora</taxon>
    </lineage>
</organism>
<proteinExistence type="predicted"/>
<evidence type="ECO:0000313" key="3">
    <source>
        <dbReference type="EMBL" id="TQM76503.1"/>
    </source>
</evidence>
<reference evidence="3 4" key="1">
    <citation type="submission" date="2019-06" db="EMBL/GenBank/DDBJ databases">
        <title>Sequencing the genomes of 1000 actinobacteria strains.</title>
        <authorList>
            <person name="Klenk H.-P."/>
        </authorList>
    </citation>
    <scope>NUCLEOTIDE SEQUENCE [LARGE SCALE GENOMIC DNA]</scope>
    <source>
        <strain evidence="3 4">DSM 43186</strain>
    </source>
</reference>
<accession>A0A543J111</accession>